<gene>
    <name evidence="1" type="ORF">PUN28_018668</name>
</gene>
<accession>A0AAW2EEZ7</accession>
<dbReference type="EMBL" id="JADYXP020000023">
    <property type="protein sequence ID" value="KAL0102294.1"/>
    <property type="molecule type" value="Genomic_DNA"/>
</dbReference>
<organism evidence="1 2">
    <name type="scientific">Cardiocondyla obscurior</name>
    <dbReference type="NCBI Taxonomy" id="286306"/>
    <lineage>
        <taxon>Eukaryota</taxon>
        <taxon>Metazoa</taxon>
        <taxon>Ecdysozoa</taxon>
        <taxon>Arthropoda</taxon>
        <taxon>Hexapoda</taxon>
        <taxon>Insecta</taxon>
        <taxon>Pterygota</taxon>
        <taxon>Neoptera</taxon>
        <taxon>Endopterygota</taxon>
        <taxon>Hymenoptera</taxon>
        <taxon>Apocrita</taxon>
        <taxon>Aculeata</taxon>
        <taxon>Formicoidea</taxon>
        <taxon>Formicidae</taxon>
        <taxon>Myrmicinae</taxon>
        <taxon>Cardiocondyla</taxon>
    </lineage>
</organism>
<dbReference type="AlphaFoldDB" id="A0AAW2EEZ7"/>
<evidence type="ECO:0000313" key="1">
    <source>
        <dbReference type="EMBL" id="KAL0102294.1"/>
    </source>
</evidence>
<keyword evidence="2" id="KW-1185">Reference proteome</keyword>
<name>A0AAW2EEZ7_9HYME</name>
<reference evidence="1 2" key="1">
    <citation type="submission" date="2023-03" db="EMBL/GenBank/DDBJ databases">
        <title>High recombination rates correlate with genetic variation in Cardiocondyla obscurior ants.</title>
        <authorList>
            <person name="Errbii M."/>
        </authorList>
    </citation>
    <scope>NUCLEOTIDE SEQUENCE [LARGE SCALE GENOMIC DNA]</scope>
    <source>
        <strain evidence="1">Alpha-2009</strain>
        <tissue evidence="1">Whole body</tissue>
    </source>
</reference>
<dbReference type="Proteomes" id="UP001430953">
    <property type="component" value="Unassembled WGS sequence"/>
</dbReference>
<protein>
    <submittedName>
        <fullName evidence="1">Uncharacterized protein</fullName>
    </submittedName>
</protein>
<comment type="caution">
    <text evidence="1">The sequence shown here is derived from an EMBL/GenBank/DDBJ whole genome shotgun (WGS) entry which is preliminary data.</text>
</comment>
<evidence type="ECO:0000313" key="2">
    <source>
        <dbReference type="Proteomes" id="UP001430953"/>
    </source>
</evidence>
<proteinExistence type="predicted"/>
<sequence>MGATVFSSVRSPLTGNGKETSLRMTRGKFFSRTLEPRCVLTILSGFSHRARLTRAIRTKDEKKIKAGCQSDDGRLY</sequence>